<organism evidence="3 4">
    <name type="scientific">Mycolicibacterium komossense</name>
    <dbReference type="NCBI Taxonomy" id="1779"/>
    <lineage>
        <taxon>Bacteria</taxon>
        <taxon>Bacillati</taxon>
        <taxon>Actinomycetota</taxon>
        <taxon>Actinomycetes</taxon>
        <taxon>Mycobacteriales</taxon>
        <taxon>Mycobacteriaceae</taxon>
        <taxon>Mycolicibacterium</taxon>
    </lineage>
</organism>
<feature type="chain" id="PRO_5046270981" description="Lipoprotein" evidence="2">
    <location>
        <begin position="32"/>
        <end position="173"/>
    </location>
</feature>
<feature type="compositionally biased region" description="Pro residues" evidence="1">
    <location>
        <begin position="35"/>
        <end position="51"/>
    </location>
</feature>
<feature type="signal peptide" evidence="2">
    <location>
        <begin position="1"/>
        <end position="31"/>
    </location>
</feature>
<sequence>MGLKKAACKVSFVGATVLVAAWTAASGMAVADPTTPDPAPPAPVGPAPGPTPSGSAPAAPATSISTDGTFTVGTDIAPGTYSTAGPVGDGACYWKRMSNAASDNIIDNALTKKPQIVQIEATDAKFKTSGCQPWTLTDQAPPSTGPTGLLGQLQLGAIMGDLNNRAAQAPPAP</sequence>
<dbReference type="RefSeq" id="WP_264069581.1">
    <property type="nucleotide sequence ID" value="NZ_JACKTY010000033.1"/>
</dbReference>
<gene>
    <name evidence="3" type="ORF">H7J73_20730</name>
</gene>
<dbReference type="EMBL" id="JACKTY010000033">
    <property type="protein sequence ID" value="MCV7228442.1"/>
    <property type="molecule type" value="Genomic_DNA"/>
</dbReference>
<feature type="compositionally biased region" description="Low complexity" evidence="1">
    <location>
        <begin position="52"/>
        <end position="63"/>
    </location>
</feature>
<evidence type="ECO:0000256" key="1">
    <source>
        <dbReference type="SAM" id="MobiDB-lite"/>
    </source>
</evidence>
<evidence type="ECO:0000256" key="2">
    <source>
        <dbReference type="SAM" id="SignalP"/>
    </source>
</evidence>
<dbReference type="Proteomes" id="UP001526201">
    <property type="component" value="Unassembled WGS sequence"/>
</dbReference>
<evidence type="ECO:0008006" key="5">
    <source>
        <dbReference type="Google" id="ProtNLM"/>
    </source>
</evidence>
<comment type="caution">
    <text evidence="3">The sequence shown here is derived from an EMBL/GenBank/DDBJ whole genome shotgun (WGS) entry which is preliminary data.</text>
</comment>
<keyword evidence="2" id="KW-0732">Signal</keyword>
<protein>
    <recommendedName>
        <fullName evidence="5">Lipoprotein</fullName>
    </recommendedName>
</protein>
<name>A0ABT3CG65_9MYCO</name>
<accession>A0ABT3CG65</accession>
<evidence type="ECO:0000313" key="4">
    <source>
        <dbReference type="Proteomes" id="UP001526201"/>
    </source>
</evidence>
<proteinExistence type="predicted"/>
<keyword evidence="4" id="KW-1185">Reference proteome</keyword>
<reference evidence="3 4" key="1">
    <citation type="journal article" date="2022" name="BMC Genomics">
        <title>Comparative genome analysis of mycobacteria focusing on tRNA and non-coding RNA.</title>
        <authorList>
            <person name="Behra P.R.K."/>
            <person name="Pettersson B.M.F."/>
            <person name="Ramesh M."/>
            <person name="Das S."/>
            <person name="Dasgupta S."/>
            <person name="Kirsebom L.A."/>
        </authorList>
    </citation>
    <scope>NUCLEOTIDE SEQUENCE [LARGE SCALE GENOMIC DNA]</scope>
    <source>
        <strain evidence="3 4">DSM 44078</strain>
    </source>
</reference>
<evidence type="ECO:0000313" key="3">
    <source>
        <dbReference type="EMBL" id="MCV7228442.1"/>
    </source>
</evidence>
<feature type="region of interest" description="Disordered" evidence="1">
    <location>
        <begin position="30"/>
        <end position="69"/>
    </location>
</feature>